<feature type="compositionally biased region" description="Low complexity" evidence="1">
    <location>
        <begin position="1044"/>
        <end position="1062"/>
    </location>
</feature>
<name>A0AAW0EWB4_9TRYP</name>
<gene>
    <name evidence="2" type="ORF">NESM_000824100</name>
</gene>
<organism evidence="2 3">
    <name type="scientific">Novymonas esmeraldas</name>
    <dbReference type="NCBI Taxonomy" id="1808958"/>
    <lineage>
        <taxon>Eukaryota</taxon>
        <taxon>Discoba</taxon>
        <taxon>Euglenozoa</taxon>
        <taxon>Kinetoplastea</taxon>
        <taxon>Metakinetoplastina</taxon>
        <taxon>Trypanosomatida</taxon>
        <taxon>Trypanosomatidae</taxon>
        <taxon>Novymonas</taxon>
    </lineage>
</organism>
<feature type="region of interest" description="Disordered" evidence="1">
    <location>
        <begin position="760"/>
        <end position="813"/>
    </location>
</feature>
<dbReference type="EMBL" id="JAECZO010000162">
    <property type="protein sequence ID" value="KAK7198610.1"/>
    <property type="molecule type" value="Genomic_DNA"/>
</dbReference>
<protein>
    <recommendedName>
        <fullName evidence="4">Separase</fullName>
    </recommendedName>
</protein>
<evidence type="ECO:0000313" key="2">
    <source>
        <dbReference type="EMBL" id="KAK7198610.1"/>
    </source>
</evidence>
<keyword evidence="3" id="KW-1185">Reference proteome</keyword>
<evidence type="ECO:0000313" key="3">
    <source>
        <dbReference type="Proteomes" id="UP001430356"/>
    </source>
</evidence>
<feature type="region of interest" description="Disordered" evidence="1">
    <location>
        <begin position="1265"/>
        <end position="1292"/>
    </location>
</feature>
<evidence type="ECO:0008006" key="4">
    <source>
        <dbReference type="Google" id="ProtNLM"/>
    </source>
</evidence>
<sequence length="1564" mass="165972">MEEGRDLLLRVWGLAEGLAAQEDKPFHAFLLLYHVLTQPPLALRRVMGGTTAGGDAAAETPKAVLPLHTHAFDAEWKAEELVTRLRAAELLLLTDAPAPPATTAGAAPAPPPRLLSRVAGLEAAELAEQVLAPIFAVSSLTSTTTAASSSSDTAVAANGGRRGSASYSLEEVLQDAMEVRRSSAASTTTTTTTAAGAVAADALGWNGGLQSRAASMCFLSHAVVTALTWPTGPFTLAWPIADDKDDDDAIGDGDQAMHAPGEVCGGRDDGHRDGRSAVPQLSFGPASETIMISVSLVVRAHVLQAAVCHRRAQYARALQCLAEARQWIALQFSAAARARSVRLLWEDLQQRWVTAPSCAAAPALPCPSQFHALMEQLIEGEGRACAALVQVEECRMHYAVVHAGGSLQTPLPLALRHPGAAPPVHTGDLRLHLRRHHESLERLHSVSHGYMTVVRWIEAEAAGEDACTAASSMTPSQRCDVLRSVRRQLNPHCLSALRYSSSGAAVEESPCYVESFHLGLAAEVLGVYHCLSHVHFLCQQSATTLGTATTPSSTQSTPDAAMSAVAFMARGERARRSDGDGDSSNETMEDVETAFLRRYHKDPGYHAFCSDRHLPPQQQQQQVDASSDASVPNVGAITGDAVRRAVEHVKVNAFLFGRRLTTLAPPPPTPPWRETQQQSRSKPLSGGGDGGSAAHKPNGCPTPPPTRLVDSPRHPWRASADAVPGAAGDAAHEAVLLWCLTEMGFCDNYPLALRLQREMSSAVPNADAPPPPQPKDEDEEGEKPREQTQQRKRRRSSSSSPSSSSEEEEVEAWRPRSCLAPPYSWSWVLPGVRRVLQLNVELATALMHAAATTATTTTTATHGATEARGAAAAAAPLVPIVRIGLQNAEKVMARFLFAVDAEMLQLSSHTWGIPSSSSSSSPGARHGDSDDAVLHERRRALLDRLHCPAPAQLRFLVQMKAAALLTMARHHLTQLSLGRAVHYLREGQQFARVFHRQVRVALLPEMHMLLACVATCASLRRLPEPPAASATEKQRDGSLEGNNSSSSSSVSSGDGDAAGAYGRSSATRTGALCALAQGWPSAETRVAAAHVNRHSSGDGEAARFSILPEEEATVAQDVGLPYLHLLAAERAAAAAALHTPPSLSLLLYLLKAWAVFQFVLAGDEVAWPRPCSAAAPAPLTVVPRSPGMRSTSQSPQVMPLPSPSHATTTLNTTVEDQQRRVARLDSVTTTPTSTPTLRSRHAMLPTEMQRIQLEPATAAARVTPLAVKREEEEEDEEEDGGGGGGGRRSPVVKVEKKNGGVSAGGAAAAAAPRLQLGPSIVVGHCTALAEVRPVPRTQQHRAADVLQRMMDVLLHHYEGRGAAWTPHNTILFRLLRGAVLLCEDKDEPAAARELKEGTHFAKRHLGVLHPSVADGLALLANAYASLDIDVGPNGDARGCGTGDVDSCSRLAVSTAQLQRPAATADGGGVARTRRVAVQLAMRCSCTALASLATTTSAYSSGDGTDAPAAAAAADALTSPSVIAVRLREWWRSQVLHDLCGSGGAHQQLRSVFGWLPGAEDYVHL</sequence>
<comment type="caution">
    <text evidence="2">The sequence shown here is derived from an EMBL/GenBank/DDBJ whole genome shotgun (WGS) entry which is preliminary data.</text>
</comment>
<feature type="region of interest" description="Disordered" evidence="1">
    <location>
        <begin position="607"/>
        <end position="631"/>
    </location>
</feature>
<feature type="region of interest" description="Disordered" evidence="1">
    <location>
        <begin position="660"/>
        <end position="721"/>
    </location>
</feature>
<proteinExistence type="predicted"/>
<feature type="compositionally biased region" description="Acidic residues" evidence="1">
    <location>
        <begin position="1271"/>
        <end position="1280"/>
    </location>
</feature>
<accession>A0AAW0EWB4</accession>
<dbReference type="Proteomes" id="UP001430356">
    <property type="component" value="Unassembled WGS sequence"/>
</dbReference>
<evidence type="ECO:0000256" key="1">
    <source>
        <dbReference type="SAM" id="MobiDB-lite"/>
    </source>
</evidence>
<reference evidence="2 3" key="1">
    <citation type="journal article" date="2021" name="MBio">
        <title>A New Model Trypanosomatid, Novymonas esmeraldas: Genomic Perception of Its 'Candidatus Pandoraea novymonadis' Endosymbiont.</title>
        <authorList>
            <person name="Zakharova A."/>
            <person name="Saura A."/>
            <person name="Butenko A."/>
            <person name="Podesvova L."/>
            <person name="Warmusova S."/>
            <person name="Kostygov A.Y."/>
            <person name="Nenarokova A."/>
            <person name="Lukes J."/>
            <person name="Opperdoes F.R."/>
            <person name="Yurchenko V."/>
        </authorList>
    </citation>
    <scope>NUCLEOTIDE SEQUENCE [LARGE SCALE GENOMIC DNA]</scope>
    <source>
        <strain evidence="2 3">E262AT.01</strain>
    </source>
</reference>
<feature type="region of interest" description="Disordered" evidence="1">
    <location>
        <begin position="1184"/>
        <end position="1205"/>
    </location>
</feature>
<feature type="region of interest" description="Disordered" evidence="1">
    <location>
        <begin position="1025"/>
        <end position="1062"/>
    </location>
</feature>